<sequence length="87" mass="9582">MRNRSCHAASSGVLVGSITLHPMIFPTAPNHPRYPPSTASTNPMPSPPKKGFFPSSVHSLNTPDIKYLSQLYLSLKNNIQYASPYRV</sequence>
<dbReference type="EMBL" id="CM000764">
    <property type="protein sequence ID" value="KXG28472.1"/>
    <property type="molecule type" value="Genomic_DNA"/>
</dbReference>
<evidence type="ECO:0000313" key="2">
    <source>
        <dbReference type="EMBL" id="KXG28472.1"/>
    </source>
</evidence>
<dbReference type="Gramene" id="KXG28472">
    <property type="protein sequence ID" value="KXG28472"/>
    <property type="gene ID" value="SORBI_3005G126900"/>
</dbReference>
<protein>
    <submittedName>
        <fullName evidence="2">Uncharacterized protein</fullName>
    </submittedName>
</protein>
<evidence type="ECO:0000313" key="3">
    <source>
        <dbReference type="Proteomes" id="UP000000768"/>
    </source>
</evidence>
<accession>A0A1B6PS22</accession>
<dbReference type="Proteomes" id="UP000000768">
    <property type="component" value="Chromosome 5"/>
</dbReference>
<gene>
    <name evidence="2" type="ORF">SORBI_3005G126900</name>
</gene>
<organism evidence="2 3">
    <name type="scientific">Sorghum bicolor</name>
    <name type="common">Sorghum</name>
    <name type="synonym">Sorghum vulgare</name>
    <dbReference type="NCBI Taxonomy" id="4558"/>
    <lineage>
        <taxon>Eukaryota</taxon>
        <taxon>Viridiplantae</taxon>
        <taxon>Streptophyta</taxon>
        <taxon>Embryophyta</taxon>
        <taxon>Tracheophyta</taxon>
        <taxon>Spermatophyta</taxon>
        <taxon>Magnoliopsida</taxon>
        <taxon>Liliopsida</taxon>
        <taxon>Poales</taxon>
        <taxon>Poaceae</taxon>
        <taxon>PACMAD clade</taxon>
        <taxon>Panicoideae</taxon>
        <taxon>Andropogonodae</taxon>
        <taxon>Andropogoneae</taxon>
        <taxon>Sorghinae</taxon>
        <taxon>Sorghum</taxon>
    </lineage>
</organism>
<evidence type="ECO:0000256" key="1">
    <source>
        <dbReference type="SAM" id="MobiDB-lite"/>
    </source>
</evidence>
<proteinExistence type="predicted"/>
<dbReference type="InParanoid" id="A0A1B6PS22"/>
<reference evidence="2 3" key="1">
    <citation type="journal article" date="2009" name="Nature">
        <title>The Sorghum bicolor genome and the diversification of grasses.</title>
        <authorList>
            <person name="Paterson A.H."/>
            <person name="Bowers J.E."/>
            <person name="Bruggmann R."/>
            <person name="Dubchak I."/>
            <person name="Grimwood J."/>
            <person name="Gundlach H."/>
            <person name="Haberer G."/>
            <person name="Hellsten U."/>
            <person name="Mitros T."/>
            <person name="Poliakov A."/>
            <person name="Schmutz J."/>
            <person name="Spannagl M."/>
            <person name="Tang H."/>
            <person name="Wang X."/>
            <person name="Wicker T."/>
            <person name="Bharti A.K."/>
            <person name="Chapman J."/>
            <person name="Feltus F.A."/>
            <person name="Gowik U."/>
            <person name="Grigoriev I.V."/>
            <person name="Lyons E."/>
            <person name="Maher C.A."/>
            <person name="Martis M."/>
            <person name="Narechania A."/>
            <person name="Otillar R.P."/>
            <person name="Penning B.W."/>
            <person name="Salamov A.A."/>
            <person name="Wang Y."/>
            <person name="Zhang L."/>
            <person name="Carpita N.C."/>
            <person name="Freeling M."/>
            <person name="Gingle A.R."/>
            <person name="Hash C.T."/>
            <person name="Keller B."/>
            <person name="Klein P."/>
            <person name="Kresovich S."/>
            <person name="McCann M.C."/>
            <person name="Ming R."/>
            <person name="Peterson D.G."/>
            <person name="Mehboob-ur-Rahman"/>
            <person name="Ware D."/>
            <person name="Westhoff P."/>
            <person name="Mayer K.F."/>
            <person name="Messing J."/>
            <person name="Rokhsar D.S."/>
        </authorList>
    </citation>
    <scope>NUCLEOTIDE SEQUENCE [LARGE SCALE GENOMIC DNA]</scope>
    <source>
        <strain evidence="3">cv. BTx623</strain>
    </source>
</reference>
<dbReference type="AlphaFoldDB" id="A0A1B6PS22"/>
<keyword evidence="3" id="KW-1185">Reference proteome</keyword>
<name>A0A1B6PS22_SORBI</name>
<reference evidence="3" key="2">
    <citation type="journal article" date="2018" name="Plant J.">
        <title>The Sorghum bicolor reference genome: improved assembly, gene annotations, a transcriptome atlas, and signatures of genome organization.</title>
        <authorList>
            <person name="McCormick R.F."/>
            <person name="Truong S.K."/>
            <person name="Sreedasyam A."/>
            <person name="Jenkins J."/>
            <person name="Shu S."/>
            <person name="Sims D."/>
            <person name="Kennedy M."/>
            <person name="Amirebrahimi M."/>
            <person name="Weers B.D."/>
            <person name="McKinley B."/>
            <person name="Mattison A."/>
            <person name="Morishige D.T."/>
            <person name="Grimwood J."/>
            <person name="Schmutz J."/>
            <person name="Mullet J.E."/>
        </authorList>
    </citation>
    <scope>NUCLEOTIDE SEQUENCE [LARGE SCALE GENOMIC DNA]</scope>
    <source>
        <strain evidence="3">cv. BTx623</strain>
    </source>
</reference>
<feature type="region of interest" description="Disordered" evidence="1">
    <location>
        <begin position="29"/>
        <end position="55"/>
    </location>
</feature>